<dbReference type="Pfam" id="PF20153">
    <property type="entry name" value="DUF6535"/>
    <property type="match status" value="1"/>
</dbReference>
<keyword evidence="1" id="KW-1133">Transmembrane helix</keyword>
<organism evidence="3 4">
    <name type="scientific">Mycena rosella</name>
    <name type="common">Pink bonnet</name>
    <name type="synonym">Agaricus rosellus</name>
    <dbReference type="NCBI Taxonomy" id="1033263"/>
    <lineage>
        <taxon>Eukaryota</taxon>
        <taxon>Fungi</taxon>
        <taxon>Dikarya</taxon>
        <taxon>Basidiomycota</taxon>
        <taxon>Agaricomycotina</taxon>
        <taxon>Agaricomycetes</taxon>
        <taxon>Agaricomycetidae</taxon>
        <taxon>Agaricales</taxon>
        <taxon>Marasmiineae</taxon>
        <taxon>Mycenaceae</taxon>
        <taxon>Mycena</taxon>
    </lineage>
</organism>
<keyword evidence="1" id="KW-0472">Membrane</keyword>
<feature type="transmembrane region" description="Helical" evidence="1">
    <location>
        <begin position="240"/>
        <end position="261"/>
    </location>
</feature>
<feature type="transmembrane region" description="Helical" evidence="1">
    <location>
        <begin position="189"/>
        <end position="208"/>
    </location>
</feature>
<keyword evidence="4" id="KW-1185">Reference proteome</keyword>
<comment type="caution">
    <text evidence="3">The sequence shown here is derived from an EMBL/GenBank/DDBJ whole genome shotgun (WGS) entry which is preliminary data.</text>
</comment>
<sequence length="940" mass="105567">MSSEGGELNHHSPHGQRVFGLVWRWFRAISRQNVEYTSNVSSRHAQTEDAASKFWSIYITEAERYDSALVESWKADMEGMLIFSGLFSASLTAFIIESYKNLIPDTGNMTVALLSQVSQQLSAQFNGSHLSIPSPIPFEVQTSSLICNGFWFVSLGLSLTCALLATLVEQWAREFLHKTEIRPSPVRRARVFSFLYYGISRFGIHAIVDIIPLLLHIALVLFFAGLAAFLLPINFAMTTIVSGILVVFLAFYTVITILPVVSLDCPYRTPLSAIFWRFVQYFALIFNLPSTNRSLTDAVLAAAMQRRDIRDERAVLWTLESLTDNTELLPFVETVHDIIYAPTGFRRVDDHLFRLVLQTTDSHTSLPSRILAFLWSAETLSPDDPLRNRRQVEGLRALWSLAFVASRISMLPMKEVYWINYTSLQPLTIPREYKLALYSVIDYTYLKNIRQRLEEIGTMLSLGAISTARERRRMIRCLRATVPSLDADVTVQQRGLRAEISSSLHILGRIATSDPDGPTSYDDFAVARRVIGDLTRRDQLWQFHFARNVVELLNSSFNEGLAPYNLLATCEEILPEVPTWPDGWQSMDVFSQALGPHAQNRPASLHVLLRDSSQNDLDVLMRCSLRLLPLLAPLCFVPTIHWYLAHRSRGVDAFEYAFTDCNWDTLSTSILDDMRSPSRISDDTLLGIATLCLWRHRSARLLDLRSVLSIIEATPQVHSSPGYPTLKAILLSSMLTLLAETVRGYMVSERSAQDIAGLLQGFAIHPLLHEAYKSFMKRQGAPPAMTETLDRIVEEISDQYAATFILFLSACTSAAQLPYKADDTITYLCLKWDLYTMRVKAGRQLEFAQAVLHLVEWACDVDNPRRAEVESVVHALWENLDDEKILVVSDPPSAAIFVQARALYQDPSGAKYPGLLGQSEGVHVGAPTASVTLSVDGVSG</sequence>
<gene>
    <name evidence="3" type="ORF">B0H17DRAFT_1185983</name>
</gene>
<accession>A0AAD7CP43</accession>
<proteinExistence type="predicted"/>
<evidence type="ECO:0000256" key="1">
    <source>
        <dbReference type="SAM" id="Phobius"/>
    </source>
</evidence>
<evidence type="ECO:0000313" key="4">
    <source>
        <dbReference type="Proteomes" id="UP001221757"/>
    </source>
</evidence>
<evidence type="ECO:0000313" key="3">
    <source>
        <dbReference type="EMBL" id="KAJ7655891.1"/>
    </source>
</evidence>
<name>A0AAD7CP43_MYCRO</name>
<dbReference type="AlphaFoldDB" id="A0AAD7CP43"/>
<dbReference type="InterPro" id="IPR045338">
    <property type="entry name" value="DUF6535"/>
</dbReference>
<evidence type="ECO:0000259" key="2">
    <source>
        <dbReference type="Pfam" id="PF20153"/>
    </source>
</evidence>
<feature type="transmembrane region" description="Helical" evidence="1">
    <location>
        <begin position="149"/>
        <end position="168"/>
    </location>
</feature>
<keyword evidence="1" id="KW-0812">Transmembrane</keyword>
<protein>
    <recommendedName>
        <fullName evidence="2">DUF6535 domain-containing protein</fullName>
    </recommendedName>
</protein>
<feature type="transmembrane region" description="Helical" evidence="1">
    <location>
        <begin position="214"/>
        <end position="233"/>
    </location>
</feature>
<dbReference type="Proteomes" id="UP001221757">
    <property type="component" value="Unassembled WGS sequence"/>
</dbReference>
<dbReference type="EMBL" id="JARKIE010000306">
    <property type="protein sequence ID" value="KAJ7655891.1"/>
    <property type="molecule type" value="Genomic_DNA"/>
</dbReference>
<reference evidence="3" key="1">
    <citation type="submission" date="2023-03" db="EMBL/GenBank/DDBJ databases">
        <title>Massive genome expansion in bonnet fungi (Mycena s.s.) driven by repeated elements and novel gene families across ecological guilds.</title>
        <authorList>
            <consortium name="Lawrence Berkeley National Laboratory"/>
            <person name="Harder C.B."/>
            <person name="Miyauchi S."/>
            <person name="Viragh M."/>
            <person name="Kuo A."/>
            <person name="Thoen E."/>
            <person name="Andreopoulos B."/>
            <person name="Lu D."/>
            <person name="Skrede I."/>
            <person name="Drula E."/>
            <person name="Henrissat B."/>
            <person name="Morin E."/>
            <person name="Kohler A."/>
            <person name="Barry K."/>
            <person name="LaButti K."/>
            <person name="Morin E."/>
            <person name="Salamov A."/>
            <person name="Lipzen A."/>
            <person name="Mereny Z."/>
            <person name="Hegedus B."/>
            <person name="Baldrian P."/>
            <person name="Stursova M."/>
            <person name="Weitz H."/>
            <person name="Taylor A."/>
            <person name="Grigoriev I.V."/>
            <person name="Nagy L.G."/>
            <person name="Martin F."/>
            <person name="Kauserud H."/>
        </authorList>
    </citation>
    <scope>NUCLEOTIDE SEQUENCE</scope>
    <source>
        <strain evidence="3">CBHHK067</strain>
    </source>
</reference>
<feature type="domain" description="DUF6535" evidence="2">
    <location>
        <begin position="55"/>
        <end position="231"/>
    </location>
</feature>